<keyword evidence="7" id="KW-1185">Reference proteome</keyword>
<organism evidence="6 7">
    <name type="scientific">Desulfovibrio psychrotolerans</name>
    <dbReference type="NCBI Taxonomy" id="415242"/>
    <lineage>
        <taxon>Bacteria</taxon>
        <taxon>Pseudomonadati</taxon>
        <taxon>Thermodesulfobacteriota</taxon>
        <taxon>Desulfovibrionia</taxon>
        <taxon>Desulfovibrionales</taxon>
        <taxon>Desulfovibrionaceae</taxon>
        <taxon>Desulfovibrio</taxon>
    </lineage>
</organism>
<sequence length="110" mass="12063">MVAGAQKGMHTVQQTIQEHEDCLFARICVNNELGLHARPAARIAQEAQKFRCELRLEVKGQEVDAKSILDILSLAAARGSEITLKSRGSDARAALEHMMQVFSCALDEDA</sequence>
<reference evidence="6 7" key="1">
    <citation type="submission" date="2020-05" db="EMBL/GenBank/DDBJ databases">
        <title>Draft genome sequence of Desulfovibrio psychrotolerans JS1T.</title>
        <authorList>
            <person name="Ueno A."/>
            <person name="Tamazawa S."/>
            <person name="Tamamura S."/>
            <person name="Murakami T."/>
            <person name="Kiyama T."/>
            <person name="Inomata H."/>
            <person name="Amano Y."/>
            <person name="Miyakawa K."/>
            <person name="Tamaki H."/>
            <person name="Naganuma T."/>
            <person name="Kaneko K."/>
        </authorList>
    </citation>
    <scope>NUCLEOTIDE SEQUENCE [LARGE SCALE GENOMIC DNA]</scope>
    <source>
        <strain evidence="6 7">JS1</strain>
    </source>
</reference>
<dbReference type="InterPro" id="IPR000032">
    <property type="entry name" value="HPr-like"/>
</dbReference>
<dbReference type="GO" id="GO:0005737">
    <property type="term" value="C:cytoplasm"/>
    <property type="evidence" value="ECO:0007669"/>
    <property type="project" value="UniProtKB-SubCell"/>
</dbReference>
<dbReference type="Proteomes" id="UP000503820">
    <property type="component" value="Unassembled WGS sequence"/>
</dbReference>
<dbReference type="Gene3D" id="3.30.1340.10">
    <property type="entry name" value="HPr-like"/>
    <property type="match status" value="1"/>
</dbReference>
<comment type="similarity">
    <text evidence="2">Belongs to the HPr family.</text>
</comment>
<dbReference type="InterPro" id="IPR050399">
    <property type="entry name" value="HPr"/>
</dbReference>
<evidence type="ECO:0000256" key="2">
    <source>
        <dbReference type="ARBA" id="ARBA00010736"/>
    </source>
</evidence>
<comment type="subcellular location">
    <subcellularLocation>
        <location evidence="1">Cytoplasm</location>
    </subcellularLocation>
</comment>
<gene>
    <name evidence="6" type="ORF">DSM19430T_15960</name>
</gene>
<accession>A0A7J0BUP8</accession>
<name>A0A7J0BUP8_9BACT</name>
<protein>
    <recommendedName>
        <fullName evidence="5">HPr domain-containing protein</fullName>
    </recommendedName>
</protein>
<keyword evidence="4" id="KW-0598">Phosphotransferase system</keyword>
<dbReference type="PROSITE" id="PS00369">
    <property type="entry name" value="PTS_HPR_HIS"/>
    <property type="match status" value="1"/>
</dbReference>
<evidence type="ECO:0000313" key="7">
    <source>
        <dbReference type="Proteomes" id="UP000503820"/>
    </source>
</evidence>
<dbReference type="EMBL" id="BLVP01000008">
    <property type="protein sequence ID" value="GFM36912.1"/>
    <property type="molecule type" value="Genomic_DNA"/>
</dbReference>
<evidence type="ECO:0000256" key="1">
    <source>
        <dbReference type="ARBA" id="ARBA00004496"/>
    </source>
</evidence>
<dbReference type="AlphaFoldDB" id="A0A7J0BUP8"/>
<dbReference type="InterPro" id="IPR002114">
    <property type="entry name" value="PTS_HPr_Ser_P_site"/>
</dbReference>
<dbReference type="InterPro" id="IPR001020">
    <property type="entry name" value="PTS_HPr_His_P_site"/>
</dbReference>
<dbReference type="NCBIfam" id="TIGR01003">
    <property type="entry name" value="PTS_HPr_family"/>
    <property type="match status" value="1"/>
</dbReference>
<dbReference type="Pfam" id="PF00381">
    <property type="entry name" value="PTS-HPr"/>
    <property type="match status" value="1"/>
</dbReference>
<dbReference type="PANTHER" id="PTHR33705:SF2">
    <property type="entry name" value="PHOSPHOCARRIER PROTEIN NPR"/>
    <property type="match status" value="1"/>
</dbReference>
<evidence type="ECO:0000313" key="6">
    <source>
        <dbReference type="EMBL" id="GFM36912.1"/>
    </source>
</evidence>
<dbReference type="CDD" id="cd00367">
    <property type="entry name" value="PTS-HPr_like"/>
    <property type="match status" value="1"/>
</dbReference>
<dbReference type="InterPro" id="IPR035895">
    <property type="entry name" value="HPr-like_sf"/>
</dbReference>
<comment type="caution">
    <text evidence="6">The sequence shown here is derived from an EMBL/GenBank/DDBJ whole genome shotgun (WGS) entry which is preliminary data.</text>
</comment>
<evidence type="ECO:0000256" key="4">
    <source>
        <dbReference type="ARBA" id="ARBA00022683"/>
    </source>
</evidence>
<keyword evidence="3" id="KW-0963">Cytoplasm</keyword>
<dbReference type="PROSITE" id="PS00589">
    <property type="entry name" value="PTS_HPR_SER"/>
    <property type="match status" value="1"/>
</dbReference>
<dbReference type="SUPFAM" id="SSF55594">
    <property type="entry name" value="HPr-like"/>
    <property type="match status" value="1"/>
</dbReference>
<dbReference type="PROSITE" id="PS51350">
    <property type="entry name" value="PTS_HPR_DOM"/>
    <property type="match status" value="1"/>
</dbReference>
<dbReference type="PRINTS" id="PR00107">
    <property type="entry name" value="PHOSPHOCPHPR"/>
</dbReference>
<evidence type="ECO:0000256" key="3">
    <source>
        <dbReference type="ARBA" id="ARBA00022490"/>
    </source>
</evidence>
<dbReference type="GO" id="GO:0009401">
    <property type="term" value="P:phosphoenolpyruvate-dependent sugar phosphotransferase system"/>
    <property type="evidence" value="ECO:0007669"/>
    <property type="project" value="UniProtKB-KW"/>
</dbReference>
<evidence type="ECO:0000259" key="5">
    <source>
        <dbReference type="PROSITE" id="PS51350"/>
    </source>
</evidence>
<feature type="domain" description="HPr" evidence="5">
    <location>
        <begin position="9"/>
        <end position="109"/>
    </location>
</feature>
<proteinExistence type="inferred from homology"/>
<dbReference type="PANTHER" id="PTHR33705">
    <property type="entry name" value="PHOSPHOCARRIER PROTEIN HPR"/>
    <property type="match status" value="1"/>
</dbReference>